<dbReference type="InterPro" id="IPR028359">
    <property type="entry name" value="UDP_ManNAc/GlcNAc_DH"/>
</dbReference>
<dbReference type="Proteomes" id="UP001499990">
    <property type="component" value="Unassembled WGS sequence"/>
</dbReference>
<reference evidence="4" key="2">
    <citation type="journal article" date="2019" name="Int. J. Syst. Evol. Microbiol.">
        <title>The Global Catalogue of Microorganisms (GCM) 10K type strain sequencing project: providing services to taxonomists for standard genome sequencing and annotation.</title>
        <authorList>
            <consortium name="The Broad Institute Genomics Platform"/>
            <consortium name="The Broad Institute Genome Sequencing Center for Infectious Disease"/>
            <person name="Wu L."/>
            <person name="Ma J."/>
        </authorList>
    </citation>
    <scope>NUCLEOTIDE SEQUENCE [LARGE SCALE GENOMIC DNA]</scope>
    <source>
        <strain evidence="4">JCM 9651</strain>
    </source>
</reference>
<dbReference type="SUPFAM" id="SSF51735">
    <property type="entry name" value="NAD(P)-binding Rossmann-fold domains"/>
    <property type="match status" value="1"/>
</dbReference>
<dbReference type="PANTHER" id="PTHR43491">
    <property type="entry name" value="UDP-N-ACETYL-D-MANNOSAMINE DEHYDROGENASE"/>
    <property type="match status" value="1"/>
</dbReference>
<organism evidence="2 4">
    <name type="scientific">Streptomyces sannanensis</name>
    <dbReference type="NCBI Taxonomy" id="285536"/>
    <lineage>
        <taxon>Bacteria</taxon>
        <taxon>Bacillati</taxon>
        <taxon>Actinomycetota</taxon>
        <taxon>Actinomycetes</taxon>
        <taxon>Kitasatosporales</taxon>
        <taxon>Streptomycetaceae</taxon>
        <taxon>Streptomyces</taxon>
    </lineage>
</organism>
<reference evidence="2" key="1">
    <citation type="journal article" date="2014" name="Int. J. Syst. Evol. Microbiol.">
        <title>Complete genome of a new Firmicutes species belonging to the dominant human colonic microbiota ('Ruminococcus bicirculans') reveals two chromosomes and a selective capacity to utilize plant glucans.</title>
        <authorList>
            <consortium name="NISC Comparative Sequencing Program"/>
            <person name="Wegmann U."/>
            <person name="Louis P."/>
            <person name="Goesmann A."/>
            <person name="Henrissat B."/>
            <person name="Duncan S.H."/>
            <person name="Flint H.J."/>
        </authorList>
    </citation>
    <scope>NUCLEOTIDE SEQUENCE</scope>
    <source>
        <strain evidence="2">JCM 9651</strain>
    </source>
</reference>
<dbReference type="Gene3D" id="3.40.50.720">
    <property type="entry name" value="NAD(P)-binding Rossmann-like Domain"/>
    <property type="match status" value="1"/>
</dbReference>
<dbReference type="RefSeq" id="WP_345045459.1">
    <property type="nucleotide sequence ID" value="NZ_BAAAYL010000003.1"/>
</dbReference>
<evidence type="ECO:0000313" key="4">
    <source>
        <dbReference type="Proteomes" id="UP001499990"/>
    </source>
</evidence>
<sequence>MVVGQGYVGLPLAVRAAQTGHRVVGFDTDARRAEALACGSSPIEDVAAAELGPLLRDSTYRPTASPDDPAGFDAAVIERPECRGPFLTTFPTSEVPR</sequence>
<dbReference type="PANTHER" id="PTHR43491:SF1">
    <property type="entry name" value="UDP-N-ACETYL-D-MANNOSAMINE DEHYDROGENASE"/>
    <property type="match status" value="1"/>
</dbReference>
<reference evidence="2" key="3">
    <citation type="submission" date="2023-12" db="EMBL/GenBank/DDBJ databases">
        <authorList>
            <person name="Sun Q."/>
            <person name="Inoue M."/>
        </authorList>
    </citation>
    <scope>NUCLEOTIDE SEQUENCE</scope>
    <source>
        <strain evidence="2">JCM 9651</strain>
    </source>
</reference>
<evidence type="ECO:0000259" key="1">
    <source>
        <dbReference type="Pfam" id="PF03721"/>
    </source>
</evidence>
<gene>
    <name evidence="2" type="ORF">GCM10020367_70090</name>
    <name evidence="3" type="ORF">GCM10020367_70760</name>
</gene>
<accession>A0ABP6SP37</accession>
<evidence type="ECO:0000313" key="3">
    <source>
        <dbReference type="EMBL" id="GAA3381046.1"/>
    </source>
</evidence>
<keyword evidence="4" id="KW-1185">Reference proteome</keyword>
<dbReference type="Pfam" id="PF03721">
    <property type="entry name" value="UDPG_MGDP_dh_N"/>
    <property type="match status" value="1"/>
</dbReference>
<dbReference type="EMBL" id="BAAAYL010000003">
    <property type="protein sequence ID" value="GAA3380910.1"/>
    <property type="molecule type" value="Genomic_DNA"/>
</dbReference>
<dbReference type="InterPro" id="IPR036291">
    <property type="entry name" value="NAD(P)-bd_dom_sf"/>
</dbReference>
<comment type="caution">
    <text evidence="2">The sequence shown here is derived from an EMBL/GenBank/DDBJ whole genome shotgun (WGS) entry which is preliminary data.</text>
</comment>
<feature type="domain" description="UDP-glucose/GDP-mannose dehydrogenase N-terminal" evidence="1">
    <location>
        <begin position="2"/>
        <end position="50"/>
    </location>
</feature>
<dbReference type="EMBL" id="BAAAYL010000003">
    <property type="protein sequence ID" value="GAA3381046.1"/>
    <property type="molecule type" value="Genomic_DNA"/>
</dbReference>
<protein>
    <recommendedName>
        <fullName evidence="1">UDP-glucose/GDP-mannose dehydrogenase N-terminal domain-containing protein</fullName>
    </recommendedName>
</protein>
<proteinExistence type="predicted"/>
<dbReference type="InterPro" id="IPR001732">
    <property type="entry name" value="UDP-Glc/GDP-Man_DH_N"/>
</dbReference>
<evidence type="ECO:0000313" key="2">
    <source>
        <dbReference type="EMBL" id="GAA3380910.1"/>
    </source>
</evidence>
<name>A0ABP6SP37_9ACTN</name>